<dbReference type="GO" id="GO:0003677">
    <property type="term" value="F:DNA binding"/>
    <property type="evidence" value="ECO:0007669"/>
    <property type="project" value="InterPro"/>
</dbReference>
<dbReference type="Proteomes" id="UP000299102">
    <property type="component" value="Unassembled WGS sequence"/>
</dbReference>
<keyword evidence="3" id="KW-0862">Zinc</keyword>
<dbReference type="AlphaFoldDB" id="A0A4C1ZNB5"/>
<dbReference type="SMART" id="SM00614">
    <property type="entry name" value="ZnF_BED"/>
    <property type="match status" value="1"/>
</dbReference>
<feature type="compositionally biased region" description="Polar residues" evidence="5">
    <location>
        <begin position="78"/>
        <end position="98"/>
    </location>
</feature>
<dbReference type="PROSITE" id="PS50808">
    <property type="entry name" value="ZF_BED"/>
    <property type="match status" value="1"/>
</dbReference>
<keyword evidence="8" id="KW-1185">Reference proteome</keyword>
<feature type="region of interest" description="Disordered" evidence="5">
    <location>
        <begin position="52"/>
        <end position="113"/>
    </location>
</feature>
<evidence type="ECO:0000259" key="6">
    <source>
        <dbReference type="PROSITE" id="PS50808"/>
    </source>
</evidence>
<organism evidence="7 8">
    <name type="scientific">Eumeta variegata</name>
    <name type="common">Bagworm moth</name>
    <name type="synonym">Eumeta japonica</name>
    <dbReference type="NCBI Taxonomy" id="151549"/>
    <lineage>
        <taxon>Eukaryota</taxon>
        <taxon>Metazoa</taxon>
        <taxon>Ecdysozoa</taxon>
        <taxon>Arthropoda</taxon>
        <taxon>Hexapoda</taxon>
        <taxon>Insecta</taxon>
        <taxon>Pterygota</taxon>
        <taxon>Neoptera</taxon>
        <taxon>Endopterygota</taxon>
        <taxon>Lepidoptera</taxon>
        <taxon>Glossata</taxon>
        <taxon>Ditrysia</taxon>
        <taxon>Tineoidea</taxon>
        <taxon>Psychidae</taxon>
        <taxon>Oiketicinae</taxon>
        <taxon>Eumeta</taxon>
    </lineage>
</organism>
<proteinExistence type="predicted"/>
<evidence type="ECO:0000256" key="5">
    <source>
        <dbReference type="SAM" id="MobiDB-lite"/>
    </source>
</evidence>
<dbReference type="OrthoDB" id="7401583at2759"/>
<reference evidence="7 8" key="1">
    <citation type="journal article" date="2019" name="Commun. Biol.">
        <title>The bagworm genome reveals a unique fibroin gene that provides high tensile strength.</title>
        <authorList>
            <person name="Kono N."/>
            <person name="Nakamura H."/>
            <person name="Ohtoshi R."/>
            <person name="Tomita M."/>
            <person name="Numata K."/>
            <person name="Arakawa K."/>
        </authorList>
    </citation>
    <scope>NUCLEOTIDE SEQUENCE [LARGE SCALE GENOMIC DNA]</scope>
</reference>
<name>A0A4C1ZNB5_EUMVA</name>
<sequence>MSVRKNTSVIWHNFNKDTQTLKATCNKCKDVLSYKSSSANLKSHLRRKHPSTYLSVFGADDQSSSTQKQPDQDEDRSMQQVNRSIGQPTTSHGPSNLTVIRAESWKHHGTPMI</sequence>
<dbReference type="EMBL" id="BGZK01001941">
    <property type="protein sequence ID" value="GBP88564.1"/>
    <property type="molecule type" value="Genomic_DNA"/>
</dbReference>
<evidence type="ECO:0000313" key="8">
    <source>
        <dbReference type="Proteomes" id="UP000299102"/>
    </source>
</evidence>
<evidence type="ECO:0000256" key="1">
    <source>
        <dbReference type="ARBA" id="ARBA00022723"/>
    </source>
</evidence>
<evidence type="ECO:0000256" key="2">
    <source>
        <dbReference type="ARBA" id="ARBA00022771"/>
    </source>
</evidence>
<dbReference type="SUPFAM" id="SSF57667">
    <property type="entry name" value="beta-beta-alpha zinc fingers"/>
    <property type="match status" value="1"/>
</dbReference>
<comment type="caution">
    <text evidence="7">The sequence shown here is derived from an EMBL/GenBank/DDBJ whole genome shotgun (WGS) entry which is preliminary data.</text>
</comment>
<dbReference type="Pfam" id="PF02892">
    <property type="entry name" value="zf-BED"/>
    <property type="match status" value="1"/>
</dbReference>
<keyword evidence="1" id="KW-0479">Metal-binding</keyword>
<dbReference type="InterPro" id="IPR036236">
    <property type="entry name" value="Znf_C2H2_sf"/>
</dbReference>
<keyword evidence="2 4" id="KW-0863">Zinc-finger</keyword>
<feature type="domain" description="BED-type" evidence="6">
    <location>
        <begin position="5"/>
        <end position="56"/>
    </location>
</feature>
<protein>
    <recommendedName>
        <fullName evidence="6">BED-type domain-containing protein</fullName>
    </recommendedName>
</protein>
<evidence type="ECO:0000313" key="7">
    <source>
        <dbReference type="EMBL" id="GBP88564.1"/>
    </source>
</evidence>
<evidence type="ECO:0000256" key="4">
    <source>
        <dbReference type="PROSITE-ProRule" id="PRU00027"/>
    </source>
</evidence>
<evidence type="ECO:0000256" key="3">
    <source>
        <dbReference type="ARBA" id="ARBA00022833"/>
    </source>
</evidence>
<dbReference type="GO" id="GO:0008270">
    <property type="term" value="F:zinc ion binding"/>
    <property type="evidence" value="ECO:0007669"/>
    <property type="project" value="UniProtKB-KW"/>
</dbReference>
<gene>
    <name evidence="7" type="ORF">EVAR_21772_1</name>
</gene>
<accession>A0A4C1ZNB5</accession>
<dbReference type="InterPro" id="IPR003656">
    <property type="entry name" value="Znf_BED"/>
</dbReference>